<evidence type="ECO:0000256" key="1">
    <source>
        <dbReference type="ARBA" id="ARBA00001974"/>
    </source>
</evidence>
<evidence type="ECO:0000259" key="8">
    <source>
        <dbReference type="Pfam" id="PF02771"/>
    </source>
</evidence>
<dbReference type="GO" id="GO:0003995">
    <property type="term" value="F:acyl-CoA dehydrogenase activity"/>
    <property type="evidence" value="ECO:0007669"/>
    <property type="project" value="InterPro"/>
</dbReference>
<dbReference type="Pfam" id="PF00441">
    <property type="entry name" value="Acyl-CoA_dh_1"/>
    <property type="match status" value="1"/>
</dbReference>
<evidence type="ECO:0000313" key="9">
    <source>
        <dbReference type="EMBL" id="KAA0023164.1"/>
    </source>
</evidence>
<comment type="caution">
    <text evidence="9">The sequence shown here is derived from an EMBL/GenBank/DDBJ whole genome shotgun (WGS) entry which is preliminary data.</text>
</comment>
<dbReference type="InterPro" id="IPR046373">
    <property type="entry name" value="Acyl-CoA_Oxase/DH_mid-dom_sf"/>
</dbReference>
<keyword evidence="10" id="KW-1185">Reference proteome</keyword>
<evidence type="ECO:0000256" key="3">
    <source>
        <dbReference type="ARBA" id="ARBA00022630"/>
    </source>
</evidence>
<dbReference type="InterPro" id="IPR013786">
    <property type="entry name" value="AcylCoA_DH/ox_N"/>
</dbReference>
<dbReference type="InterPro" id="IPR037069">
    <property type="entry name" value="AcylCoA_DH/ox_N_sf"/>
</dbReference>
<comment type="cofactor">
    <cofactor evidence="1 5">
        <name>FAD</name>
        <dbReference type="ChEBI" id="CHEBI:57692"/>
    </cofactor>
</comment>
<dbReference type="Pfam" id="PF02771">
    <property type="entry name" value="Acyl-CoA_dh_N"/>
    <property type="match status" value="1"/>
</dbReference>
<keyword evidence="3 5" id="KW-0285">Flavoprotein</keyword>
<dbReference type="AlphaFoldDB" id="A0A5A7SC75"/>
<dbReference type="InterPro" id="IPR006091">
    <property type="entry name" value="Acyl-CoA_Oxase/DH_mid-dom"/>
</dbReference>
<reference evidence="9 10" key="1">
    <citation type="submission" date="2019-07" db="EMBL/GenBank/DDBJ databases">
        <title>Rhodococcus cavernicolus sp. nov., isolated from a cave.</title>
        <authorList>
            <person name="Lee S.D."/>
        </authorList>
    </citation>
    <scope>NUCLEOTIDE SEQUENCE [LARGE SCALE GENOMIC DNA]</scope>
    <source>
        <strain evidence="9 10">C1-24</strain>
    </source>
</reference>
<protein>
    <submittedName>
        <fullName evidence="9">Acyl-CoA dehydrogenase</fullName>
    </submittedName>
</protein>
<evidence type="ECO:0000259" key="6">
    <source>
        <dbReference type="Pfam" id="PF00441"/>
    </source>
</evidence>
<dbReference type="Gene3D" id="2.40.110.10">
    <property type="entry name" value="Butyryl-CoA Dehydrogenase, subunit A, domain 2"/>
    <property type="match status" value="1"/>
</dbReference>
<sequence>MEREVAPIINDFWGRAEFPRKAVWGLRDLGITGSQFDEHGCPGMSNLASGLISMEISRVDPSVGTFFGVHSGLALGSIVLCGDEEQKAEWIPKLLSWDKIGAFGLTEIETGSGVALGLQTTATRDGDSWLLNGNKKWIGNGTFADVIVVWARDVEDDQVKGFLLETPAEGFTAEKIEGKVALRAVENAVLRFDNVRVPETHRLQRANSFRDTAKVLRLTRGGVAWNSVGCAMGAYEAARAYAIRREQFGRPIASFQLIQDLLARMLAGITASQCVASRLSALQENGKVSEQQAAMAKMYCTTRTREVVQWAREVMGGNGILLENDVARFFVDSEALYSYEGTREVNSLIVGRAITGYGAFV</sequence>
<name>A0A5A7SC75_9NOCA</name>
<dbReference type="InterPro" id="IPR006089">
    <property type="entry name" value="Acyl-CoA_DH_CS"/>
</dbReference>
<feature type="domain" description="Acyl-CoA dehydrogenase/oxidase C-terminal" evidence="6">
    <location>
        <begin position="212"/>
        <end position="354"/>
    </location>
</feature>
<feature type="domain" description="Acyl-CoA oxidase/dehydrogenase middle" evidence="7">
    <location>
        <begin position="102"/>
        <end position="195"/>
    </location>
</feature>
<dbReference type="Gene3D" id="1.10.540.10">
    <property type="entry name" value="Acyl-CoA dehydrogenase/oxidase, N-terminal domain"/>
    <property type="match status" value="1"/>
</dbReference>
<evidence type="ECO:0000313" key="10">
    <source>
        <dbReference type="Proteomes" id="UP000322244"/>
    </source>
</evidence>
<gene>
    <name evidence="9" type="ORF">FOY51_10210</name>
</gene>
<feature type="domain" description="Acyl-CoA dehydrogenase/oxidase N-terminal" evidence="8">
    <location>
        <begin position="1"/>
        <end position="96"/>
    </location>
</feature>
<dbReference type="SUPFAM" id="SSF47203">
    <property type="entry name" value="Acyl-CoA dehydrogenase C-terminal domain-like"/>
    <property type="match status" value="1"/>
</dbReference>
<accession>A0A5A7SC75</accession>
<dbReference type="InterPro" id="IPR009075">
    <property type="entry name" value="AcylCo_DH/oxidase_C"/>
</dbReference>
<dbReference type="EMBL" id="VLNY01000004">
    <property type="protein sequence ID" value="KAA0023164.1"/>
    <property type="molecule type" value="Genomic_DNA"/>
</dbReference>
<organism evidence="9 10">
    <name type="scientific">Antrihabitans cavernicola</name>
    <dbReference type="NCBI Taxonomy" id="2495913"/>
    <lineage>
        <taxon>Bacteria</taxon>
        <taxon>Bacillati</taxon>
        <taxon>Actinomycetota</taxon>
        <taxon>Actinomycetes</taxon>
        <taxon>Mycobacteriales</taxon>
        <taxon>Nocardiaceae</taxon>
        <taxon>Antrihabitans</taxon>
    </lineage>
</organism>
<evidence type="ECO:0000256" key="5">
    <source>
        <dbReference type="RuleBase" id="RU362125"/>
    </source>
</evidence>
<dbReference type="PANTHER" id="PTHR43188">
    <property type="entry name" value="ACYL-COENZYME A OXIDASE"/>
    <property type="match status" value="1"/>
</dbReference>
<dbReference type="InterPro" id="IPR009100">
    <property type="entry name" value="AcylCoA_DH/oxidase_NM_dom_sf"/>
</dbReference>
<dbReference type="Gene3D" id="1.20.140.10">
    <property type="entry name" value="Butyryl-CoA Dehydrogenase, subunit A, domain 3"/>
    <property type="match status" value="1"/>
</dbReference>
<evidence type="ECO:0000256" key="2">
    <source>
        <dbReference type="ARBA" id="ARBA00009347"/>
    </source>
</evidence>
<dbReference type="PROSITE" id="PS00073">
    <property type="entry name" value="ACYL_COA_DH_2"/>
    <property type="match status" value="1"/>
</dbReference>
<keyword evidence="5" id="KW-0560">Oxidoreductase</keyword>
<keyword evidence="4 5" id="KW-0274">FAD</keyword>
<dbReference type="SUPFAM" id="SSF56645">
    <property type="entry name" value="Acyl-CoA dehydrogenase NM domain-like"/>
    <property type="match status" value="1"/>
</dbReference>
<comment type="similarity">
    <text evidence="2 5">Belongs to the acyl-CoA dehydrogenase family.</text>
</comment>
<dbReference type="Pfam" id="PF02770">
    <property type="entry name" value="Acyl-CoA_dh_M"/>
    <property type="match status" value="1"/>
</dbReference>
<dbReference type="PANTHER" id="PTHR43188:SF1">
    <property type="entry name" value="ACYL-COA DEHYDROGENASE"/>
    <property type="match status" value="1"/>
</dbReference>
<dbReference type="GO" id="GO:0050660">
    <property type="term" value="F:flavin adenine dinucleotide binding"/>
    <property type="evidence" value="ECO:0007669"/>
    <property type="project" value="InterPro"/>
</dbReference>
<proteinExistence type="inferred from homology"/>
<dbReference type="OrthoDB" id="9770681at2"/>
<dbReference type="GO" id="GO:0006635">
    <property type="term" value="P:fatty acid beta-oxidation"/>
    <property type="evidence" value="ECO:0007669"/>
    <property type="project" value="InterPro"/>
</dbReference>
<dbReference type="Proteomes" id="UP000322244">
    <property type="component" value="Unassembled WGS sequence"/>
</dbReference>
<dbReference type="InterPro" id="IPR036250">
    <property type="entry name" value="AcylCo_DH-like_C"/>
</dbReference>
<dbReference type="InterPro" id="IPR045008">
    <property type="entry name" value="ACX4-like"/>
</dbReference>
<evidence type="ECO:0000256" key="4">
    <source>
        <dbReference type="ARBA" id="ARBA00022827"/>
    </source>
</evidence>
<evidence type="ECO:0000259" key="7">
    <source>
        <dbReference type="Pfam" id="PF02770"/>
    </source>
</evidence>